<reference evidence="1" key="1">
    <citation type="journal article" date="2014" name="Int. J. Syst. Evol. Microbiol.">
        <title>Complete genome sequence of Corynebacterium casei LMG S-19264T (=DSM 44701T), isolated from a smear-ripened cheese.</title>
        <authorList>
            <consortium name="US DOE Joint Genome Institute (JGI-PGF)"/>
            <person name="Walter F."/>
            <person name="Albersmeier A."/>
            <person name="Kalinowski J."/>
            <person name="Ruckert C."/>
        </authorList>
    </citation>
    <scope>NUCLEOTIDE SEQUENCE</scope>
    <source>
        <strain evidence="1">CGMCC 1.3617</strain>
    </source>
</reference>
<accession>A0A917K458</accession>
<protein>
    <submittedName>
        <fullName evidence="1">Uncharacterized protein</fullName>
    </submittedName>
</protein>
<evidence type="ECO:0000313" key="1">
    <source>
        <dbReference type="EMBL" id="GGI99356.1"/>
    </source>
</evidence>
<gene>
    <name evidence="1" type="ORF">GCM10011320_02640</name>
</gene>
<comment type="caution">
    <text evidence="1">The sequence shown here is derived from an EMBL/GenBank/DDBJ whole genome shotgun (WGS) entry which is preliminary data.</text>
</comment>
<proteinExistence type="predicted"/>
<keyword evidence="2" id="KW-1185">Reference proteome</keyword>
<reference evidence="1" key="2">
    <citation type="submission" date="2020-09" db="EMBL/GenBank/DDBJ databases">
        <authorList>
            <person name="Sun Q."/>
            <person name="Zhou Y."/>
        </authorList>
    </citation>
    <scope>NUCLEOTIDE SEQUENCE</scope>
    <source>
        <strain evidence="1">CGMCC 1.3617</strain>
    </source>
</reference>
<name>A0A917K458_9PROT</name>
<dbReference type="AlphaFoldDB" id="A0A917K458"/>
<dbReference type="EMBL" id="BMKW01000001">
    <property type="protein sequence ID" value="GGI99356.1"/>
    <property type="molecule type" value="Genomic_DNA"/>
</dbReference>
<organism evidence="1 2">
    <name type="scientific">Neoroseomonas lacus</name>
    <dbReference type="NCBI Taxonomy" id="287609"/>
    <lineage>
        <taxon>Bacteria</taxon>
        <taxon>Pseudomonadati</taxon>
        <taxon>Pseudomonadota</taxon>
        <taxon>Alphaproteobacteria</taxon>
        <taxon>Acetobacterales</taxon>
        <taxon>Acetobacteraceae</taxon>
        <taxon>Neoroseomonas</taxon>
    </lineage>
</organism>
<dbReference type="Proteomes" id="UP000661507">
    <property type="component" value="Unassembled WGS sequence"/>
</dbReference>
<evidence type="ECO:0000313" key="2">
    <source>
        <dbReference type="Proteomes" id="UP000661507"/>
    </source>
</evidence>
<sequence>MARPLADRIDVEGREFHAGFDAGEGHHTPSAEAAVKARRSGGGRQAATASAMQPRKKPMRAMIAGITP</sequence>